<comment type="caution">
    <text evidence="2">The sequence shown here is derived from an EMBL/GenBank/DDBJ whole genome shotgun (WGS) entry which is preliminary data.</text>
</comment>
<protein>
    <submittedName>
        <fullName evidence="2">Uncharacterized protein</fullName>
    </submittedName>
</protein>
<evidence type="ECO:0000256" key="1">
    <source>
        <dbReference type="SAM" id="MobiDB-lite"/>
    </source>
</evidence>
<feature type="region of interest" description="Disordered" evidence="1">
    <location>
        <begin position="1"/>
        <end position="86"/>
    </location>
</feature>
<proteinExistence type="predicted"/>
<dbReference type="AlphaFoldDB" id="A0A918MDV9"/>
<evidence type="ECO:0000313" key="3">
    <source>
        <dbReference type="Proteomes" id="UP000618795"/>
    </source>
</evidence>
<keyword evidence="3" id="KW-1185">Reference proteome</keyword>
<accession>A0A918MDV9</accession>
<dbReference type="EMBL" id="BMTD01000020">
    <property type="protein sequence ID" value="GGV18903.1"/>
    <property type="molecule type" value="Genomic_DNA"/>
</dbReference>
<sequence>MGRAQRVGGVGGALREGVHQGAQGFGVSVVRQDVPEDVGDARRDGLGPPGGQRSAARPAAGREGLQDGTEEGAQGAGAVGARGEGRRAQRFCTAHRLSSRCWAGLRYPACTGRGPVVPKDRR</sequence>
<organism evidence="2 3">
    <name type="scientific">Streptomyces filipinensis</name>
    <dbReference type="NCBI Taxonomy" id="66887"/>
    <lineage>
        <taxon>Bacteria</taxon>
        <taxon>Bacillati</taxon>
        <taxon>Actinomycetota</taxon>
        <taxon>Actinomycetes</taxon>
        <taxon>Kitasatosporales</taxon>
        <taxon>Streptomycetaceae</taxon>
        <taxon>Streptomyces</taxon>
    </lineage>
</organism>
<dbReference type="Proteomes" id="UP000618795">
    <property type="component" value="Unassembled WGS sequence"/>
</dbReference>
<gene>
    <name evidence="2" type="ORF">GCM10010260_68350</name>
</gene>
<name>A0A918MDV9_9ACTN</name>
<reference evidence="2" key="1">
    <citation type="journal article" date="2014" name="Int. J. Syst. Evol. Microbiol.">
        <title>Complete genome sequence of Corynebacterium casei LMG S-19264T (=DSM 44701T), isolated from a smear-ripened cheese.</title>
        <authorList>
            <consortium name="US DOE Joint Genome Institute (JGI-PGF)"/>
            <person name="Walter F."/>
            <person name="Albersmeier A."/>
            <person name="Kalinowski J."/>
            <person name="Ruckert C."/>
        </authorList>
    </citation>
    <scope>NUCLEOTIDE SEQUENCE</scope>
    <source>
        <strain evidence="2">JCM 4369</strain>
    </source>
</reference>
<reference evidence="2" key="2">
    <citation type="submission" date="2020-09" db="EMBL/GenBank/DDBJ databases">
        <authorList>
            <person name="Sun Q."/>
            <person name="Ohkuma M."/>
        </authorList>
    </citation>
    <scope>NUCLEOTIDE SEQUENCE</scope>
    <source>
        <strain evidence="2">JCM 4369</strain>
    </source>
</reference>
<evidence type="ECO:0000313" key="2">
    <source>
        <dbReference type="EMBL" id="GGV18903.1"/>
    </source>
</evidence>